<dbReference type="EMBL" id="ADBJ01000042">
    <property type="protein sequence ID" value="EFA77716.1"/>
    <property type="molecule type" value="Genomic_DNA"/>
</dbReference>
<reference evidence="2 3" key="1">
    <citation type="journal article" date="2011" name="Genome Res.">
        <title>Phylogeny-wide analysis of social amoeba genomes highlights ancient origins for complex intercellular communication.</title>
        <authorList>
            <person name="Heidel A.J."/>
            <person name="Lawal H.M."/>
            <person name="Felder M."/>
            <person name="Schilde C."/>
            <person name="Helps N.R."/>
            <person name="Tunggal B."/>
            <person name="Rivero F."/>
            <person name="John U."/>
            <person name="Schleicher M."/>
            <person name="Eichinger L."/>
            <person name="Platzer M."/>
            <person name="Noegel A.A."/>
            <person name="Schaap P."/>
            <person name="Gloeckner G."/>
        </authorList>
    </citation>
    <scope>NUCLEOTIDE SEQUENCE [LARGE SCALE GENOMIC DNA]</scope>
    <source>
        <strain evidence="3">ATCC 26659 / Pp 5 / PN500</strain>
    </source>
</reference>
<accession>D3BMB5</accession>
<keyword evidence="3" id="KW-1185">Reference proteome</keyword>
<proteinExistence type="predicted"/>
<organism evidence="2 3">
    <name type="scientific">Heterostelium pallidum (strain ATCC 26659 / Pp 5 / PN500)</name>
    <name type="common">Cellular slime mold</name>
    <name type="synonym">Polysphondylium pallidum</name>
    <dbReference type="NCBI Taxonomy" id="670386"/>
    <lineage>
        <taxon>Eukaryota</taxon>
        <taxon>Amoebozoa</taxon>
        <taxon>Evosea</taxon>
        <taxon>Eumycetozoa</taxon>
        <taxon>Dictyostelia</taxon>
        <taxon>Acytosteliales</taxon>
        <taxon>Acytosteliaceae</taxon>
        <taxon>Heterostelium</taxon>
    </lineage>
</organism>
<dbReference type="AlphaFoldDB" id="D3BMB5"/>
<name>D3BMB5_HETP5</name>
<dbReference type="InterPro" id="IPR055400">
    <property type="entry name" value="CEMIP_X"/>
</dbReference>
<dbReference type="RefSeq" id="XP_020429844.1">
    <property type="nucleotide sequence ID" value="XM_020583063.1"/>
</dbReference>
<evidence type="ECO:0000259" key="1">
    <source>
        <dbReference type="Pfam" id="PF24605"/>
    </source>
</evidence>
<dbReference type="PANTHER" id="PTHR15535">
    <property type="entry name" value="TRANSMEMBRANE PROTEIN 2-RELATED"/>
    <property type="match status" value="1"/>
</dbReference>
<dbReference type="InterPro" id="IPR052252">
    <property type="entry name" value="CEMIP/CEMIP2"/>
</dbReference>
<dbReference type="Proteomes" id="UP000001396">
    <property type="component" value="Unassembled WGS sequence"/>
</dbReference>
<protein>
    <recommendedName>
        <fullName evidence="1">CEMIP domain-containing protein</fullName>
    </recommendedName>
</protein>
<dbReference type="Pfam" id="PF24605">
    <property type="entry name" value="CEMIP_X"/>
    <property type="match status" value="1"/>
</dbReference>
<feature type="domain" description="CEMIP" evidence="1">
    <location>
        <begin position="1"/>
        <end position="126"/>
    </location>
</feature>
<dbReference type="GeneID" id="31367792"/>
<dbReference type="InParanoid" id="D3BMB5"/>
<comment type="caution">
    <text evidence="2">The sequence shown here is derived from an EMBL/GenBank/DDBJ whole genome shotgun (WGS) entry which is preliminary data.</text>
</comment>
<sequence length="195" mass="21116">MHFSHPSPPQLRLQMTNFDQGDTIVVGVCYPTWGVNFVVQRNLVYGWHTVVTNMTQGNSIADVNNDVQGNTWYYDQRTGLLFLRFTQLNARPWTQYCPLEGCESLNIVASGSGMGTNTGDCSGAAYGTGTYAKMEYATRGGCNGSPELEYDSCGICGGNGSLCAKGTNDINASTKLIISTPLLSLIFILTLCILL</sequence>
<dbReference type="PANTHER" id="PTHR15535:SF17">
    <property type="entry name" value="TRANSMEMBRANE PROTEIN"/>
    <property type="match status" value="1"/>
</dbReference>
<gene>
    <name evidence="2" type="ORF">PPL_12325</name>
</gene>
<evidence type="ECO:0000313" key="2">
    <source>
        <dbReference type="EMBL" id="EFA77716.1"/>
    </source>
</evidence>
<evidence type="ECO:0000313" key="3">
    <source>
        <dbReference type="Proteomes" id="UP000001396"/>
    </source>
</evidence>
<dbReference type="STRING" id="670386.D3BMB5"/>